<dbReference type="Proteomes" id="UP000249661">
    <property type="component" value="Unassembled WGS sequence"/>
</dbReference>
<evidence type="ECO:0000313" key="2">
    <source>
        <dbReference type="Proteomes" id="UP000249661"/>
    </source>
</evidence>
<proteinExistence type="predicted"/>
<protein>
    <submittedName>
        <fullName evidence="1">Uncharacterized protein</fullName>
    </submittedName>
</protein>
<gene>
    <name evidence="1" type="ORF">BO66DRAFT_395848</name>
</gene>
<keyword evidence="2" id="KW-1185">Reference proteome</keyword>
<dbReference type="EMBL" id="KZ825002">
    <property type="protein sequence ID" value="RAH64981.1"/>
    <property type="molecule type" value="Genomic_DNA"/>
</dbReference>
<reference evidence="1" key="1">
    <citation type="submission" date="2018-02" db="EMBL/GenBank/DDBJ databases">
        <title>The genomes of Aspergillus section Nigri reveals drivers in fungal speciation.</title>
        <authorList>
            <consortium name="DOE Joint Genome Institute"/>
            <person name="Vesth T.C."/>
            <person name="Nybo J."/>
            <person name="Theobald S."/>
            <person name="Brandl J."/>
            <person name="Frisvad J.C."/>
            <person name="Nielsen K.F."/>
            <person name="Lyhne E.K."/>
            <person name="Kogle M.E."/>
            <person name="Kuo A."/>
            <person name="Riley R."/>
            <person name="Clum A."/>
            <person name="Nolan M."/>
            <person name="Lipzen A."/>
            <person name="Salamov A."/>
            <person name="Henrissat B."/>
            <person name="Wiebenga A."/>
            <person name="De vries R.P."/>
            <person name="Grigoriev I.V."/>
            <person name="Mortensen U.H."/>
            <person name="Andersen M.R."/>
            <person name="Baker S.E."/>
        </authorList>
    </citation>
    <scope>NUCLEOTIDE SEQUENCE</scope>
    <source>
        <strain evidence="1">CBS 121060</strain>
    </source>
</reference>
<name>A0ACD1GUM7_9EURO</name>
<sequence length="531" mass="60138">MSDLARSTGLHDLPPEIFESTLTHLDLESIKALRLVDRKLAEKCIGPRFLRCIQQPVLDVSPQSLRSLHALARIPALSKKIHSLTFLAITMEPSGLDKDIKSGRYTAEKLNKHGYVTSRSTVKFTPEELEKAKSDLRWLNEQQEARDQESPSEMVEILQLALKLFGTLDVIRFDGGVLRGRTERKAPNSKDWQPLWARASQILSWVLRAMVQSRVSVRSLDIFRDTDKCCIPIDKITDIALGLGPGQLEILGKDLISLKLSISMAIEDSLKDEEEEEDEEDEADEEEGEEEEEKEEEGEDPPPVLEDGTPGIASLFLKSAPALRELDLTFRRTAYGEELFHCYDRIVDSIAHEIQLPFLEKCALSGFAAKGQSLLLFLQKHSNLRSLTLHECHLTSGSWTPIFAHLERSMPMLENLSLKNLFGRHMQNLKYAQSRGRALPDATREQEAKDNEQLGKGLVVLLPVWDTNWPPQWTRYSHSNGLAVHTRDFTREDLAKGLVFRPLRKAPGRALGSPELMRWSNSRTQLYAPPR</sequence>
<evidence type="ECO:0000313" key="1">
    <source>
        <dbReference type="EMBL" id="RAH64981.1"/>
    </source>
</evidence>
<organism evidence="1 2">
    <name type="scientific">Aspergillus aculeatinus CBS 121060</name>
    <dbReference type="NCBI Taxonomy" id="1448322"/>
    <lineage>
        <taxon>Eukaryota</taxon>
        <taxon>Fungi</taxon>
        <taxon>Dikarya</taxon>
        <taxon>Ascomycota</taxon>
        <taxon>Pezizomycotina</taxon>
        <taxon>Eurotiomycetes</taxon>
        <taxon>Eurotiomycetidae</taxon>
        <taxon>Eurotiales</taxon>
        <taxon>Aspergillaceae</taxon>
        <taxon>Aspergillus</taxon>
        <taxon>Aspergillus subgen. Circumdati</taxon>
    </lineage>
</organism>
<accession>A0ACD1GUM7</accession>